<dbReference type="InterPro" id="IPR011006">
    <property type="entry name" value="CheY-like_superfamily"/>
</dbReference>
<keyword evidence="5" id="KW-1185">Reference proteome</keyword>
<dbReference type="CDD" id="cd17532">
    <property type="entry name" value="REC_LytTR_AlgR-like"/>
    <property type="match status" value="1"/>
</dbReference>
<protein>
    <submittedName>
        <fullName evidence="4">LytTR family DNA-binding domain-containing protein</fullName>
    </submittedName>
</protein>
<feature type="domain" description="HTH LytTR-type" evidence="3">
    <location>
        <begin position="145"/>
        <end position="254"/>
    </location>
</feature>
<evidence type="ECO:0000256" key="1">
    <source>
        <dbReference type="PROSITE-ProRule" id="PRU00169"/>
    </source>
</evidence>
<reference evidence="5" key="1">
    <citation type="journal article" date="2019" name="Int. J. Syst. Evol. Microbiol.">
        <title>The Global Catalogue of Microorganisms (GCM) 10K type strain sequencing project: providing services to taxonomists for standard genome sequencing and annotation.</title>
        <authorList>
            <consortium name="The Broad Institute Genomics Platform"/>
            <consortium name="The Broad Institute Genome Sequencing Center for Infectious Disease"/>
            <person name="Wu L."/>
            <person name="Ma J."/>
        </authorList>
    </citation>
    <scope>NUCLEOTIDE SEQUENCE [LARGE SCALE GENOMIC DNA]</scope>
    <source>
        <strain evidence="5">JCM 18715</strain>
    </source>
</reference>
<dbReference type="GO" id="GO:0003677">
    <property type="term" value="F:DNA binding"/>
    <property type="evidence" value="ECO:0007669"/>
    <property type="project" value="UniProtKB-KW"/>
</dbReference>
<dbReference type="SUPFAM" id="SSF52172">
    <property type="entry name" value="CheY-like"/>
    <property type="match status" value="1"/>
</dbReference>
<dbReference type="Proteomes" id="UP001500547">
    <property type="component" value="Unassembled WGS sequence"/>
</dbReference>
<dbReference type="PANTHER" id="PTHR37299">
    <property type="entry name" value="TRANSCRIPTIONAL REGULATOR-RELATED"/>
    <property type="match status" value="1"/>
</dbReference>
<name>A0ABP9QKQ0_9RHOO</name>
<evidence type="ECO:0000259" key="3">
    <source>
        <dbReference type="PROSITE" id="PS50930"/>
    </source>
</evidence>
<dbReference type="Gene3D" id="2.40.50.1020">
    <property type="entry name" value="LytTr DNA-binding domain"/>
    <property type="match status" value="1"/>
</dbReference>
<evidence type="ECO:0000313" key="4">
    <source>
        <dbReference type="EMBL" id="GAA5163437.1"/>
    </source>
</evidence>
<dbReference type="SMART" id="SM00448">
    <property type="entry name" value="REC"/>
    <property type="match status" value="1"/>
</dbReference>
<dbReference type="InterPro" id="IPR046947">
    <property type="entry name" value="LytR-like"/>
</dbReference>
<dbReference type="PANTHER" id="PTHR37299:SF1">
    <property type="entry name" value="STAGE 0 SPORULATION PROTEIN A HOMOLOG"/>
    <property type="match status" value="1"/>
</dbReference>
<dbReference type="EMBL" id="BAABLD010000008">
    <property type="protein sequence ID" value="GAA5163437.1"/>
    <property type="molecule type" value="Genomic_DNA"/>
</dbReference>
<dbReference type="Gene3D" id="3.40.50.2300">
    <property type="match status" value="1"/>
</dbReference>
<keyword evidence="1" id="KW-0597">Phosphoprotein</keyword>
<sequence>MDQPETLDVLIVDDEAPARERLRDLLGDIANEQPTRLVGMAGNGIEALRFLETQRPDVLFVDIRMPAMDGIEFAQHATRLENPPHIVFITAYDEYAVQAFELNAIDYLLKPVRAERLASALDKVRRVAPVGHDKIDQFAEPRRHLTCSERGRIHLIPVGEVVFLKAELKYVTARTAEREYLLEESLVQLEQEFPERFVRIHRNCLVARQAVVGFERALGEDGGEGHWSVRLNGVPDALPISRRQWAHVRSELGG</sequence>
<evidence type="ECO:0000259" key="2">
    <source>
        <dbReference type="PROSITE" id="PS50110"/>
    </source>
</evidence>
<dbReference type="InterPro" id="IPR001789">
    <property type="entry name" value="Sig_transdc_resp-reg_receiver"/>
</dbReference>
<dbReference type="PROSITE" id="PS50930">
    <property type="entry name" value="HTH_LYTTR"/>
    <property type="match status" value="1"/>
</dbReference>
<dbReference type="Pfam" id="PF00072">
    <property type="entry name" value="Response_reg"/>
    <property type="match status" value="1"/>
</dbReference>
<dbReference type="RefSeq" id="WP_345532324.1">
    <property type="nucleotide sequence ID" value="NZ_BAABLD010000008.1"/>
</dbReference>
<accession>A0ABP9QKQ0</accession>
<dbReference type="SMART" id="SM00850">
    <property type="entry name" value="LytTR"/>
    <property type="match status" value="1"/>
</dbReference>
<dbReference type="Pfam" id="PF04397">
    <property type="entry name" value="LytTR"/>
    <property type="match status" value="1"/>
</dbReference>
<feature type="domain" description="Response regulatory" evidence="2">
    <location>
        <begin position="8"/>
        <end position="125"/>
    </location>
</feature>
<proteinExistence type="predicted"/>
<keyword evidence="4" id="KW-0238">DNA-binding</keyword>
<evidence type="ECO:0000313" key="5">
    <source>
        <dbReference type="Proteomes" id="UP001500547"/>
    </source>
</evidence>
<dbReference type="InterPro" id="IPR007492">
    <property type="entry name" value="LytTR_DNA-bd_dom"/>
</dbReference>
<feature type="modified residue" description="4-aspartylphosphate" evidence="1">
    <location>
        <position position="62"/>
    </location>
</feature>
<gene>
    <name evidence="4" type="ORF">GCM10025770_15530</name>
</gene>
<organism evidence="4 5">
    <name type="scientific">Viridibacterium curvum</name>
    <dbReference type="NCBI Taxonomy" id="1101404"/>
    <lineage>
        <taxon>Bacteria</taxon>
        <taxon>Pseudomonadati</taxon>
        <taxon>Pseudomonadota</taxon>
        <taxon>Betaproteobacteria</taxon>
        <taxon>Rhodocyclales</taxon>
        <taxon>Rhodocyclaceae</taxon>
        <taxon>Viridibacterium</taxon>
    </lineage>
</organism>
<comment type="caution">
    <text evidence="4">The sequence shown here is derived from an EMBL/GenBank/DDBJ whole genome shotgun (WGS) entry which is preliminary data.</text>
</comment>
<dbReference type="PROSITE" id="PS50110">
    <property type="entry name" value="RESPONSE_REGULATORY"/>
    <property type="match status" value="1"/>
</dbReference>